<dbReference type="PROSITE" id="PS50114">
    <property type="entry name" value="GATA_ZN_FINGER_2"/>
    <property type="match status" value="1"/>
</dbReference>
<proteinExistence type="predicted"/>
<feature type="region of interest" description="Disordered" evidence="5">
    <location>
        <begin position="97"/>
        <end position="116"/>
    </location>
</feature>
<dbReference type="CDD" id="cd00202">
    <property type="entry name" value="ZnF_GATA"/>
    <property type="match status" value="1"/>
</dbReference>
<feature type="region of interest" description="Disordered" evidence="5">
    <location>
        <begin position="252"/>
        <end position="273"/>
    </location>
</feature>
<evidence type="ECO:0000256" key="5">
    <source>
        <dbReference type="SAM" id="MobiDB-lite"/>
    </source>
</evidence>
<feature type="compositionally biased region" description="Basic residues" evidence="5">
    <location>
        <begin position="252"/>
        <end position="266"/>
    </location>
</feature>
<feature type="region of interest" description="Disordered" evidence="5">
    <location>
        <begin position="27"/>
        <end position="69"/>
    </location>
</feature>
<feature type="compositionally biased region" description="Low complexity" evidence="5">
    <location>
        <begin position="53"/>
        <end position="69"/>
    </location>
</feature>
<gene>
    <name evidence="7" type="ORF">J8A68_000584</name>
</gene>
<feature type="compositionally biased region" description="Gly residues" evidence="5">
    <location>
        <begin position="35"/>
        <end position="52"/>
    </location>
</feature>
<evidence type="ECO:0000313" key="7">
    <source>
        <dbReference type="EMBL" id="KAG7665961.1"/>
    </source>
</evidence>
<dbReference type="InterPro" id="IPR051140">
    <property type="entry name" value="GATA_TF"/>
</dbReference>
<feature type="domain" description="GATA-type" evidence="6">
    <location>
        <begin position="306"/>
        <end position="360"/>
    </location>
</feature>
<organism evidence="7 8">
    <name type="scientific">[Candida] subhashii</name>
    <dbReference type="NCBI Taxonomy" id="561895"/>
    <lineage>
        <taxon>Eukaryota</taxon>
        <taxon>Fungi</taxon>
        <taxon>Dikarya</taxon>
        <taxon>Ascomycota</taxon>
        <taxon>Saccharomycotina</taxon>
        <taxon>Pichiomycetes</taxon>
        <taxon>Debaryomycetaceae</taxon>
        <taxon>Spathaspora</taxon>
    </lineage>
</organism>
<keyword evidence="2 4" id="KW-0863">Zinc-finger</keyword>
<reference evidence="7 8" key="1">
    <citation type="journal article" date="2021" name="DNA Res.">
        <title>Genome analysis of Candida subhashii reveals its hybrid nature and dual mitochondrial genome conformations.</title>
        <authorList>
            <person name="Mixao V."/>
            <person name="Hegedusova E."/>
            <person name="Saus E."/>
            <person name="Pryszcz L.P."/>
            <person name="Cillingova A."/>
            <person name="Nosek J."/>
            <person name="Gabaldon T."/>
        </authorList>
    </citation>
    <scope>NUCLEOTIDE SEQUENCE [LARGE SCALE GENOMIC DNA]</scope>
    <source>
        <strain evidence="7 8">CBS 10753</strain>
    </source>
</reference>
<dbReference type="Pfam" id="PF00320">
    <property type="entry name" value="GATA"/>
    <property type="match status" value="1"/>
</dbReference>
<dbReference type="PROSITE" id="PS00344">
    <property type="entry name" value="GATA_ZN_FINGER_1"/>
    <property type="match status" value="1"/>
</dbReference>
<comment type="caution">
    <text evidence="7">The sequence shown here is derived from an EMBL/GenBank/DDBJ whole genome shotgun (WGS) entry which is preliminary data.</text>
</comment>
<dbReference type="EMBL" id="JAGSYN010000045">
    <property type="protein sequence ID" value="KAG7665961.1"/>
    <property type="molecule type" value="Genomic_DNA"/>
</dbReference>
<evidence type="ECO:0000256" key="3">
    <source>
        <dbReference type="ARBA" id="ARBA00022833"/>
    </source>
</evidence>
<sequence>MNGFSKDSATATRLPSFQQLIRTFHEPEVAPPPYGGGSSSGSGSGGGLGGGPIQQQQQQRSAHGSIDANAFGGGPNFNNYILFSSHGNTTTEFPRQYRQESFSSKPPYGTNPDMTHNANSFAVRSIAPSPTTMARGRSLSFSYLGSTAHELVAESDKPTNEYQFVAELVKFLLRFENKCGDIQSGEQNNSENMLQITEKAVVDLPIEELDDAIANATKLVEILEKIRGLSEKKRSINVRRSSSFMFENGKRKIDKRKQPTNKRKKSMTSLTSSGGEIVPLDIHVPNSSIGHQQQFGVGGLNAELSIKPDITCQHCCSQETPEWRRGPEGSRTLCNACGLFYSKLIKKYGLQEADKVMYERKQTGTINDRRIF</sequence>
<dbReference type="SMART" id="SM00401">
    <property type="entry name" value="ZnF_GATA"/>
    <property type="match status" value="1"/>
</dbReference>
<evidence type="ECO:0000256" key="1">
    <source>
        <dbReference type="ARBA" id="ARBA00022723"/>
    </source>
</evidence>
<dbReference type="OrthoDB" id="2162994at2759"/>
<name>A0A8J5QJN1_9ASCO</name>
<dbReference type="GO" id="GO:0043565">
    <property type="term" value="F:sequence-specific DNA binding"/>
    <property type="evidence" value="ECO:0007669"/>
    <property type="project" value="InterPro"/>
</dbReference>
<keyword evidence="3" id="KW-0862">Zinc</keyword>
<protein>
    <recommendedName>
        <fullName evidence="6">GATA-type domain-containing protein</fullName>
    </recommendedName>
</protein>
<dbReference type="GeneID" id="73467385"/>
<evidence type="ECO:0000256" key="4">
    <source>
        <dbReference type="PROSITE-ProRule" id="PRU00094"/>
    </source>
</evidence>
<dbReference type="PANTHER" id="PTHR45658">
    <property type="entry name" value="GATA TRANSCRIPTION FACTOR"/>
    <property type="match status" value="1"/>
</dbReference>
<keyword evidence="8" id="KW-1185">Reference proteome</keyword>
<dbReference type="GO" id="GO:0006355">
    <property type="term" value="P:regulation of DNA-templated transcription"/>
    <property type="evidence" value="ECO:0007669"/>
    <property type="project" value="InterPro"/>
</dbReference>
<dbReference type="AlphaFoldDB" id="A0A8J5QJN1"/>
<evidence type="ECO:0000313" key="8">
    <source>
        <dbReference type="Proteomes" id="UP000694255"/>
    </source>
</evidence>
<dbReference type="RefSeq" id="XP_049266193.1">
    <property type="nucleotide sequence ID" value="XM_049409972.1"/>
</dbReference>
<keyword evidence="1" id="KW-0479">Metal-binding</keyword>
<dbReference type="InterPro" id="IPR000679">
    <property type="entry name" value="Znf_GATA"/>
</dbReference>
<evidence type="ECO:0000259" key="6">
    <source>
        <dbReference type="PROSITE" id="PS50114"/>
    </source>
</evidence>
<accession>A0A8J5QJN1</accession>
<dbReference type="Proteomes" id="UP000694255">
    <property type="component" value="Unassembled WGS sequence"/>
</dbReference>
<dbReference type="GO" id="GO:0008270">
    <property type="term" value="F:zinc ion binding"/>
    <property type="evidence" value="ECO:0007669"/>
    <property type="project" value="UniProtKB-KW"/>
</dbReference>
<evidence type="ECO:0000256" key="2">
    <source>
        <dbReference type="ARBA" id="ARBA00022771"/>
    </source>
</evidence>